<feature type="region of interest" description="Disordered" evidence="14">
    <location>
        <begin position="1414"/>
        <end position="1441"/>
    </location>
</feature>
<dbReference type="PROSITE" id="PS50003">
    <property type="entry name" value="PH_DOMAIN"/>
    <property type="match status" value="1"/>
</dbReference>
<evidence type="ECO:0000256" key="11">
    <source>
        <dbReference type="ARBA" id="ARBA00074302"/>
    </source>
</evidence>
<dbReference type="SMART" id="SM00228">
    <property type="entry name" value="PDZ"/>
    <property type="match status" value="1"/>
</dbReference>
<dbReference type="PROSITE" id="PS50106">
    <property type="entry name" value="PDZ"/>
    <property type="match status" value="1"/>
</dbReference>
<feature type="compositionally biased region" description="Polar residues" evidence="14">
    <location>
        <begin position="1251"/>
        <end position="1261"/>
    </location>
</feature>
<feature type="region of interest" description="Disordered" evidence="14">
    <location>
        <begin position="293"/>
        <end position="313"/>
    </location>
</feature>
<dbReference type="SUPFAM" id="SSF50156">
    <property type="entry name" value="PDZ domain-like"/>
    <property type="match status" value="1"/>
</dbReference>
<evidence type="ECO:0000256" key="3">
    <source>
        <dbReference type="ARBA" id="ARBA00022468"/>
    </source>
</evidence>
<dbReference type="InterPro" id="IPR001849">
    <property type="entry name" value="PH_domain"/>
</dbReference>
<dbReference type="PANTHER" id="PTHR45872">
    <property type="entry name" value="RHO GUANINE NUCLEOTIDE EXCHANGE FACTOR 2, ISOFORM D"/>
    <property type="match status" value="1"/>
</dbReference>
<dbReference type="InterPro" id="IPR041020">
    <property type="entry name" value="PH_16"/>
</dbReference>
<dbReference type="Gene3D" id="2.30.29.30">
    <property type="entry name" value="Pleckstrin-homology domain (PH domain)/Phosphotyrosine-binding domain (PTB)"/>
    <property type="match status" value="1"/>
</dbReference>
<dbReference type="GO" id="GO:0005096">
    <property type="term" value="F:GTPase activator activity"/>
    <property type="evidence" value="ECO:0007669"/>
    <property type="project" value="UniProtKB-KW"/>
</dbReference>
<keyword evidence="5" id="KW-0597">Phosphoprotein</keyword>
<dbReference type="InterPro" id="IPR001331">
    <property type="entry name" value="GDS_CDC24_CS"/>
</dbReference>
<feature type="region of interest" description="Disordered" evidence="14">
    <location>
        <begin position="333"/>
        <end position="355"/>
    </location>
</feature>
<feature type="domain" description="DH" evidence="16">
    <location>
        <begin position="774"/>
        <end position="964"/>
    </location>
</feature>
<keyword evidence="9" id="KW-0472">Membrane</keyword>
<keyword evidence="4" id="KW-0963">Cytoplasm</keyword>
<feature type="compositionally biased region" description="Polar residues" evidence="14">
    <location>
        <begin position="649"/>
        <end position="658"/>
    </location>
</feature>
<dbReference type="InterPro" id="IPR036305">
    <property type="entry name" value="RGS_sf"/>
</dbReference>
<dbReference type="CDD" id="cd13390">
    <property type="entry name" value="PH_LARG"/>
    <property type="match status" value="1"/>
</dbReference>
<dbReference type="SUPFAM" id="SSF50729">
    <property type="entry name" value="PH domain-like"/>
    <property type="match status" value="1"/>
</dbReference>
<feature type="region of interest" description="Disordered" evidence="14">
    <location>
        <begin position="33"/>
        <end position="78"/>
    </location>
</feature>
<dbReference type="PROSITE" id="PS00741">
    <property type="entry name" value="DH_1"/>
    <property type="match status" value="1"/>
</dbReference>
<evidence type="ECO:0000313" key="18">
    <source>
        <dbReference type="Ensembl" id="ENSAOWP00000011740.1"/>
    </source>
</evidence>
<dbReference type="CDD" id="cd00160">
    <property type="entry name" value="RhoGEF"/>
    <property type="match status" value="1"/>
</dbReference>
<protein>
    <recommendedName>
        <fullName evidence="11">Rho guanine nucleotide exchange factor 12</fullName>
    </recommendedName>
    <alternativeName>
        <fullName evidence="12">Leukemia-associated RhoGEF</fullName>
    </alternativeName>
</protein>
<feature type="compositionally biased region" description="Basic and acidic residues" evidence="14">
    <location>
        <begin position="42"/>
        <end position="60"/>
    </location>
</feature>
<dbReference type="Pfam" id="PF17838">
    <property type="entry name" value="PH_16"/>
    <property type="match status" value="1"/>
</dbReference>
<evidence type="ECO:0000256" key="10">
    <source>
        <dbReference type="ARBA" id="ARBA00054673"/>
    </source>
</evidence>
<reference evidence="18" key="1">
    <citation type="submission" date="2025-08" db="UniProtKB">
        <authorList>
            <consortium name="Ensembl"/>
        </authorList>
    </citation>
    <scope>IDENTIFICATION</scope>
</reference>
<dbReference type="InterPro" id="IPR000219">
    <property type="entry name" value="DH_dom"/>
</dbReference>
<reference evidence="18" key="2">
    <citation type="submission" date="2025-09" db="UniProtKB">
        <authorList>
            <consortium name="Ensembl"/>
        </authorList>
    </citation>
    <scope>IDENTIFICATION</scope>
</reference>
<feature type="compositionally biased region" description="Basic and acidic residues" evidence="14">
    <location>
        <begin position="585"/>
        <end position="595"/>
    </location>
</feature>
<name>A0A8B9PJF7_APTOW</name>
<evidence type="ECO:0000256" key="8">
    <source>
        <dbReference type="ARBA" id="ARBA00023054"/>
    </source>
</evidence>
<evidence type="ECO:0000259" key="15">
    <source>
        <dbReference type="PROSITE" id="PS50003"/>
    </source>
</evidence>
<dbReference type="Pfam" id="PF00595">
    <property type="entry name" value="PDZ"/>
    <property type="match status" value="1"/>
</dbReference>
<evidence type="ECO:0000256" key="7">
    <source>
        <dbReference type="ARBA" id="ARBA00022990"/>
    </source>
</evidence>
<dbReference type="FunFam" id="1.20.900.10:FF:000006">
    <property type="entry name" value="Rho guanine nucleotide exchange factor (GEF) 11"/>
    <property type="match status" value="1"/>
</dbReference>
<evidence type="ECO:0000313" key="19">
    <source>
        <dbReference type="Proteomes" id="UP000694424"/>
    </source>
</evidence>
<dbReference type="Gene3D" id="2.30.42.10">
    <property type="match status" value="1"/>
</dbReference>
<dbReference type="PROSITE" id="PS50010">
    <property type="entry name" value="DH_2"/>
    <property type="match status" value="1"/>
</dbReference>
<dbReference type="FunFam" id="2.30.29.30:FF:000072">
    <property type="entry name" value="Rho guanine nucleotide exchange factor 1"/>
    <property type="match status" value="1"/>
</dbReference>
<evidence type="ECO:0000256" key="4">
    <source>
        <dbReference type="ARBA" id="ARBA00022490"/>
    </source>
</evidence>
<feature type="coiled-coil region" evidence="13">
    <location>
        <begin position="1469"/>
        <end position="1499"/>
    </location>
</feature>
<dbReference type="InterPro" id="IPR001478">
    <property type="entry name" value="PDZ"/>
</dbReference>
<sequence length="1519" mass="170763">MLIIRHNIENHKEEFIKLMLFLLSRFPLKKPTRHGSILSRESPADKKQKVERCSSTHDFDPTDSSSKKTKSSSEESRSETYGLVQRCVVIQRDENGFGLTVSGDNPVFVQSVKEDGAAMRAGVQTGDRIIKVRKCASVSEVWIVLVLPAAGSYVALTVQGRPPGSPQIPLADSEVDLAAFGHMSPVMTSPHSPGTSGNAERITSPVLMGEENNIVHNQKVEILKKMLQKEQERLQSLQEEYSRSPTSRLLKEIQETKKHIPQLQEQLSKATGCTQDGVLSSRSVTESLQITEVEAESGDGLSKLDYSGDSSRPNSDIADHCTFLPSLPFSHSNLHQDSQSSVGSPSSRMGPQIIGAEDDDFDTEQEQINGQCSCFQNIELLKSRPAHLAVLLHHVVSQFDPAALLCYLYTDLYKQTNSKETRRVFLEFYQFFLDRAANLKVPVPDEISVDLDKRRPELIPEELHRHYIQTMQDKVCPEVQRHLEDFRQKRSMGLTLAEGELTKLDAERVRDRNAMEKERACAEQIIAKIEEVLMTSQPLEEDKSSTMQYVILTYMKHLGVKVKEPRNLEQKRGRIGFLPKIKQSIKKEKEGEEKGKRRGFPNILGPPRRPSRHDSSAIGRAMEMQKQRHPKHLSTASSVSPEPPDSGKMRQSGSSSDGQDAVYLPANPMSPLATGPFSSPEGSKDSLKQTVEALPSSDCVDGTPRTPNNTFEFPSPLENLQEEEGESERMDSVGFADVQSEDELYDFDMDMDPPNWQQLVSREVLMGLKPYEIKRQEVINELFYTERAHVRTLKVLHNVFYQRVTREGILNSSDKRKIFSNLEDILGLHVALNDQMKAVRKRNETSVIGQIGEDLLSWFSGPAEEKLKHATATFCSNQPFALEVIKSRQKKDSRFQTFVQDAESNPLCRRLQLKDIIPTEMQRLTKYPLLLDNIAKYTELPEEKEKVKKAADHCRQVLNHVNQAVKESENKQHLEDYQRRLDLSYLKQSEDPMMDEFRNLDLTKRKMLHEGPLTWKVNRDKTIDLYTLLLEDILVLLQKQDDKLVLKCHSKILASTADSKHTFSPIIKLNTVLVRQVATDNKAFFVISMSENGAHIYELVAQTVSEKNVWQDLIAQMAGTVKVETTRRVIPLPQSGPVYVFYLQDKDLGLESPLILNAQSSSPIMSEKSKVESLLVTERQFDKVHQADLSLKDSSACYEHTTTNSPSVSEGQWALDALRNLDLLKQLLVQQFGFSEKAALEDRQRSPRFRTVSQEAQTESGNEPGLQHSDNDKYPQPGADRMLPRTGTNESTASYGLRTSAESPASGDALRLVTRDPRSSSNLAIDHTSMNLEISTTELEGVGADESGEHFFDAREAHSDENPSESELMERKEEEDVQLRISGNYLILDGYGTVQESSTDEEVSSLVLQCTTGGRTSLDSAQRQPVSPRDTQSDGGSSPFAEEMMASRWGGVEESCSVVGSPLFSIESRVQMMQYIQKIENDLEKLKEVEEDYTILRRQGLAGSASTGEHSGTQQTLAH</sequence>
<dbReference type="InterPro" id="IPR044926">
    <property type="entry name" value="RGS_subdomain_2"/>
</dbReference>
<dbReference type="CDD" id="cd08754">
    <property type="entry name" value="RGS_LARG"/>
    <property type="match status" value="1"/>
</dbReference>
<dbReference type="Pfam" id="PF00621">
    <property type="entry name" value="RhoGEF"/>
    <property type="match status" value="1"/>
</dbReference>
<keyword evidence="6" id="KW-0344">Guanine-nucleotide releasing factor</keyword>
<dbReference type="GO" id="GO:0007186">
    <property type="term" value="P:G protein-coupled receptor signaling pathway"/>
    <property type="evidence" value="ECO:0007669"/>
    <property type="project" value="InterPro"/>
</dbReference>
<dbReference type="Pfam" id="PF09128">
    <property type="entry name" value="RGS-like"/>
    <property type="match status" value="1"/>
</dbReference>
<proteinExistence type="predicted"/>
<dbReference type="InterPro" id="IPR036034">
    <property type="entry name" value="PDZ_sf"/>
</dbReference>
<dbReference type="PANTHER" id="PTHR45872:SF3">
    <property type="entry name" value="RHO GUANINE NUCLEOTIDE EXCHANGE FACTOR 12"/>
    <property type="match status" value="1"/>
</dbReference>
<dbReference type="Gene3D" id="1.10.167.10">
    <property type="entry name" value="Regulator of G-protein Signalling 4, domain 2"/>
    <property type="match status" value="1"/>
</dbReference>
<dbReference type="GO" id="GO:0001664">
    <property type="term" value="F:G protein-coupled receptor binding"/>
    <property type="evidence" value="ECO:0007669"/>
    <property type="project" value="InterPro"/>
</dbReference>
<evidence type="ECO:0000256" key="2">
    <source>
        <dbReference type="ARBA" id="ARBA00004496"/>
    </source>
</evidence>
<keyword evidence="8 13" id="KW-0175">Coiled coil</keyword>
<keyword evidence="7" id="KW-0007">Acetylation</keyword>
<dbReference type="Ensembl" id="ENSAOWT00000013362.1">
    <property type="protein sequence ID" value="ENSAOWP00000011740.1"/>
    <property type="gene ID" value="ENSAOWG00000007339.1"/>
</dbReference>
<dbReference type="GO" id="GO:0005085">
    <property type="term" value="F:guanyl-nucleotide exchange factor activity"/>
    <property type="evidence" value="ECO:0007669"/>
    <property type="project" value="UniProtKB-KW"/>
</dbReference>
<evidence type="ECO:0000256" key="12">
    <source>
        <dbReference type="ARBA" id="ARBA00075151"/>
    </source>
</evidence>
<dbReference type="FunFam" id="1.10.167.10:FF:000008">
    <property type="entry name" value="rho guanine nucleotide exchange factor 12"/>
    <property type="match status" value="1"/>
</dbReference>
<keyword evidence="19" id="KW-1185">Reference proteome</keyword>
<evidence type="ECO:0000256" key="6">
    <source>
        <dbReference type="ARBA" id="ARBA00022658"/>
    </source>
</evidence>
<feature type="compositionally biased region" description="Low complexity" evidence="14">
    <location>
        <begin position="338"/>
        <end position="347"/>
    </location>
</feature>
<evidence type="ECO:0000259" key="16">
    <source>
        <dbReference type="PROSITE" id="PS50010"/>
    </source>
</evidence>
<feature type="domain" description="PH" evidence="15">
    <location>
        <begin position="1006"/>
        <end position="1119"/>
    </location>
</feature>
<dbReference type="Proteomes" id="UP000694424">
    <property type="component" value="Unplaced"/>
</dbReference>
<feature type="region of interest" description="Disordered" evidence="14">
    <location>
        <begin position="571"/>
        <end position="731"/>
    </location>
</feature>
<accession>A0A8B9PJF7</accession>
<dbReference type="GO" id="GO:0016020">
    <property type="term" value="C:membrane"/>
    <property type="evidence" value="ECO:0007669"/>
    <property type="project" value="UniProtKB-SubCell"/>
</dbReference>
<evidence type="ECO:0000259" key="17">
    <source>
        <dbReference type="PROSITE" id="PS50106"/>
    </source>
</evidence>
<dbReference type="Gene3D" id="1.20.900.10">
    <property type="entry name" value="Dbl homology (DH) domain"/>
    <property type="match status" value="1"/>
</dbReference>
<dbReference type="InterPro" id="IPR037884">
    <property type="entry name" value="LARG_RGS"/>
</dbReference>
<keyword evidence="3" id="KW-0343">GTPase activation</keyword>
<evidence type="ECO:0000256" key="1">
    <source>
        <dbReference type="ARBA" id="ARBA00004370"/>
    </source>
</evidence>
<comment type="subcellular location">
    <subcellularLocation>
        <location evidence="2">Cytoplasm</location>
    </subcellularLocation>
    <subcellularLocation>
        <location evidence="1">Membrane</location>
    </subcellularLocation>
</comment>
<evidence type="ECO:0000256" key="5">
    <source>
        <dbReference type="ARBA" id="ARBA00022553"/>
    </source>
</evidence>
<comment type="function">
    <text evidence="10">May play a role in the regulation of RhoA GTPase by guanine nucleotide-binding alpha-12 (GNA12) and alpha-13 (GNA13). Acts as guanine nucleotide exchange factor (GEF) for RhoA GTPase and may act as GTPase-activating protein (GAP) for GNA12 and GNA13.</text>
</comment>
<dbReference type="SMART" id="SM00233">
    <property type="entry name" value="PH"/>
    <property type="match status" value="1"/>
</dbReference>
<dbReference type="InterPro" id="IPR011993">
    <property type="entry name" value="PH-like_dom_sf"/>
</dbReference>
<dbReference type="InterPro" id="IPR015212">
    <property type="entry name" value="RGS-like_dom"/>
</dbReference>
<dbReference type="GO" id="GO:0007266">
    <property type="term" value="P:Rho protein signal transduction"/>
    <property type="evidence" value="ECO:0007669"/>
    <property type="project" value="InterPro"/>
</dbReference>
<dbReference type="GO" id="GO:0005737">
    <property type="term" value="C:cytoplasm"/>
    <property type="evidence" value="ECO:0007669"/>
    <property type="project" value="UniProtKB-SubCell"/>
</dbReference>
<feature type="compositionally biased region" description="Polar residues" evidence="14">
    <location>
        <begin position="1414"/>
        <end position="1436"/>
    </location>
</feature>
<organism evidence="18 19">
    <name type="scientific">Apteryx owenii</name>
    <name type="common">Little spotted kiwi</name>
    <dbReference type="NCBI Taxonomy" id="8824"/>
    <lineage>
        <taxon>Eukaryota</taxon>
        <taxon>Metazoa</taxon>
        <taxon>Chordata</taxon>
        <taxon>Craniata</taxon>
        <taxon>Vertebrata</taxon>
        <taxon>Euteleostomi</taxon>
        <taxon>Archelosauria</taxon>
        <taxon>Archosauria</taxon>
        <taxon>Dinosauria</taxon>
        <taxon>Saurischia</taxon>
        <taxon>Theropoda</taxon>
        <taxon>Coelurosauria</taxon>
        <taxon>Aves</taxon>
        <taxon>Palaeognathae</taxon>
        <taxon>Apterygiformes</taxon>
        <taxon>Apterygidae</taxon>
        <taxon>Apteryx</taxon>
    </lineage>
</organism>
<evidence type="ECO:0000256" key="9">
    <source>
        <dbReference type="ARBA" id="ARBA00023136"/>
    </source>
</evidence>
<dbReference type="SUPFAM" id="SSF48065">
    <property type="entry name" value="DBL homology domain (DH-domain)"/>
    <property type="match status" value="1"/>
</dbReference>
<dbReference type="InterPro" id="IPR035899">
    <property type="entry name" value="DBL_dom_sf"/>
</dbReference>
<dbReference type="InterPro" id="IPR037801">
    <property type="entry name" value="ARHGEF12_PH"/>
</dbReference>
<dbReference type="SMART" id="SM00325">
    <property type="entry name" value="RhoGEF"/>
    <property type="match status" value="1"/>
</dbReference>
<feature type="domain" description="PDZ" evidence="17">
    <location>
        <begin position="87"/>
        <end position="162"/>
    </location>
</feature>
<evidence type="ECO:0000256" key="14">
    <source>
        <dbReference type="SAM" id="MobiDB-lite"/>
    </source>
</evidence>
<evidence type="ECO:0000256" key="13">
    <source>
        <dbReference type="SAM" id="Coils"/>
    </source>
</evidence>
<dbReference type="SUPFAM" id="SSF48097">
    <property type="entry name" value="Regulator of G-protein signaling, RGS"/>
    <property type="match status" value="1"/>
</dbReference>
<feature type="region of interest" description="Disordered" evidence="14">
    <location>
        <begin position="1243"/>
        <end position="1309"/>
    </location>
</feature>